<sequence>MSRRVALAGFLHETNTFAPSLATMAEFEQGGGYLPLSRGAEILERAVGVNLGIAGSIDHGRTAGWDMVPVLWTGAIPSAHVTRDAYERIAGEIVAGIAAAGPLDGVCLDLHGAMVAEHLDDGEGELIARVRQVIGTNVPIAVSLDLHGNTTQLMVDSADLLVAFRTYPHVDMAETGRRAAEGLDRLMQRGKPFAHAFRQLPFLIPIPWQCTFIEPARTLYRELEEMEGGDVASLSYWMGFPAADIADCGQTVLAYGETQEAADRAADRLVARIMESEAAFAGRAFDPDEGVIEAMRIARDATRPVVIADTQDNPGAGGDSNTMGMLKSLLRNGAENAAIGLIVDPAAARAAHAAGEGAEIAIALGGQSNVPGDSPLEATFRVEALSDGSLHATGPYYGGTRMNVGPSACLSIDGVRVVVASHKTQMADLAMYRYVGIEPTRMDILVNKSSVHFRADFDPIAETVLVCTAPGPMPLDPADLAWTKLRPGMRLSPGGPVHDPDRPAAKMPQALEG</sequence>
<dbReference type="InterPro" id="IPR015995">
    <property type="entry name" value="MlrC_N"/>
</dbReference>
<dbReference type="InterPro" id="IPR010799">
    <property type="entry name" value="MlrC_C"/>
</dbReference>
<dbReference type="EMBL" id="OBML01000008">
    <property type="protein sequence ID" value="SOC16089.1"/>
    <property type="molecule type" value="Genomic_DNA"/>
</dbReference>
<organism evidence="5 6">
    <name type="scientific">Stappia indica</name>
    <dbReference type="NCBI Taxonomy" id="538381"/>
    <lineage>
        <taxon>Bacteria</taxon>
        <taxon>Pseudomonadati</taxon>
        <taxon>Pseudomonadota</taxon>
        <taxon>Alphaproteobacteria</taxon>
        <taxon>Hyphomicrobiales</taxon>
        <taxon>Stappiaceae</taxon>
        <taxon>Stappia</taxon>
    </lineage>
</organism>
<dbReference type="InterPro" id="IPR009197">
    <property type="entry name" value="MlrC"/>
</dbReference>
<keyword evidence="1" id="KW-0482">Metalloprotease</keyword>
<keyword evidence="6" id="KW-1185">Reference proteome</keyword>
<gene>
    <name evidence="5" type="ORF">SAMN05421512_108217</name>
</gene>
<evidence type="ECO:0000313" key="5">
    <source>
        <dbReference type="EMBL" id="SOC16089.1"/>
    </source>
</evidence>
<dbReference type="GO" id="GO:0006508">
    <property type="term" value="P:proteolysis"/>
    <property type="evidence" value="ECO:0007669"/>
    <property type="project" value="UniProtKB-KW"/>
</dbReference>
<evidence type="ECO:0000256" key="2">
    <source>
        <dbReference type="SAM" id="MobiDB-lite"/>
    </source>
</evidence>
<protein>
    <recommendedName>
        <fullName evidence="1">Microcystinase C</fullName>
        <shortName evidence="1">MlrC</shortName>
    </recommendedName>
</protein>
<dbReference type="GO" id="GO:0008237">
    <property type="term" value="F:metallopeptidase activity"/>
    <property type="evidence" value="ECO:0007669"/>
    <property type="project" value="UniProtKB-KW"/>
</dbReference>
<dbReference type="Proteomes" id="UP000219331">
    <property type="component" value="Unassembled WGS sequence"/>
</dbReference>
<comment type="cofactor">
    <cofactor evidence="1">
        <name>Zn(2+)</name>
        <dbReference type="ChEBI" id="CHEBI:29105"/>
    </cofactor>
    <text evidence="1">Binds 1 zinc ion per subunit.</text>
</comment>
<feature type="region of interest" description="Disordered" evidence="2">
    <location>
        <begin position="489"/>
        <end position="513"/>
    </location>
</feature>
<accession>A0A285T8U5</accession>
<name>A0A285T8U5_9HYPH</name>
<dbReference type="OrthoDB" id="9782658at2"/>
<evidence type="ECO:0000259" key="4">
    <source>
        <dbReference type="Pfam" id="PF07364"/>
    </source>
</evidence>
<keyword evidence="1" id="KW-0378">Hydrolase</keyword>
<reference evidence="5 6" key="1">
    <citation type="submission" date="2017-08" db="EMBL/GenBank/DDBJ databases">
        <authorList>
            <person name="de Groot N.N."/>
        </authorList>
    </citation>
    <scope>NUCLEOTIDE SEQUENCE [LARGE SCALE GENOMIC DNA]</scope>
    <source>
        <strain evidence="5 6">USBA 352</strain>
    </source>
</reference>
<dbReference type="Pfam" id="PF07364">
    <property type="entry name" value="DUF1485"/>
    <property type="match status" value="1"/>
</dbReference>
<comment type="similarity">
    <text evidence="1">Belongs to the peptidase M81 family.</text>
</comment>
<dbReference type="Pfam" id="PF07171">
    <property type="entry name" value="MlrC_C"/>
    <property type="match status" value="1"/>
</dbReference>
<proteinExistence type="inferred from homology"/>
<keyword evidence="1" id="KW-0645">Protease</keyword>
<dbReference type="STRING" id="538381.GCA_001696535_03063"/>
<dbReference type="PIRSF" id="PIRSF012702">
    <property type="entry name" value="UCP012702"/>
    <property type="match status" value="1"/>
</dbReference>
<evidence type="ECO:0000313" key="6">
    <source>
        <dbReference type="Proteomes" id="UP000219331"/>
    </source>
</evidence>
<evidence type="ECO:0000256" key="1">
    <source>
        <dbReference type="PIRNR" id="PIRNR012702"/>
    </source>
</evidence>
<dbReference type="AlphaFoldDB" id="A0A285T8U5"/>
<feature type="domain" description="Microcystin LR degradation protein MlrC N-terminal" evidence="4">
    <location>
        <begin position="4"/>
        <end position="295"/>
    </location>
</feature>
<keyword evidence="1" id="KW-0479">Metal-binding</keyword>
<feature type="domain" description="Microcystin LR degradation protein MlrC C-terminal" evidence="3">
    <location>
        <begin position="307"/>
        <end position="484"/>
    </location>
</feature>
<comment type="function">
    <text evidence="1">Involved in peptidolytic degradation of cyclic heptapeptide hepatotoxin microcystin (MC).</text>
</comment>
<dbReference type="GO" id="GO:0046872">
    <property type="term" value="F:metal ion binding"/>
    <property type="evidence" value="ECO:0007669"/>
    <property type="project" value="UniProtKB-KW"/>
</dbReference>
<dbReference type="RefSeq" id="WP_097175600.1">
    <property type="nucleotide sequence ID" value="NZ_OBML01000008.1"/>
</dbReference>
<evidence type="ECO:0000259" key="3">
    <source>
        <dbReference type="Pfam" id="PF07171"/>
    </source>
</evidence>